<evidence type="ECO:0000313" key="2">
    <source>
        <dbReference type="Proteomes" id="UP001202961"/>
    </source>
</evidence>
<keyword evidence="2" id="KW-1185">Reference proteome</keyword>
<dbReference type="EMBL" id="JAMQBK010000029">
    <property type="protein sequence ID" value="MCM2371092.1"/>
    <property type="molecule type" value="Genomic_DNA"/>
</dbReference>
<protein>
    <submittedName>
        <fullName evidence="1">Uncharacterized protein</fullName>
    </submittedName>
</protein>
<comment type="caution">
    <text evidence="1">The sequence shown here is derived from an EMBL/GenBank/DDBJ whole genome shotgun (WGS) entry which is preliminary data.</text>
</comment>
<dbReference type="RefSeq" id="WP_250928735.1">
    <property type="nucleotide sequence ID" value="NZ_JAMQBK010000029.1"/>
</dbReference>
<evidence type="ECO:0000313" key="1">
    <source>
        <dbReference type="EMBL" id="MCM2371092.1"/>
    </source>
</evidence>
<reference evidence="1 2" key="1">
    <citation type="journal article" date="2022" name="Syst. Appl. Microbiol.">
        <title>Rhodopirellula aestuarii sp. nov., a novel member of the genus Rhodopirellula isolated from brackish sediments collected in the Tagus River estuary, Portugal.</title>
        <authorList>
            <person name="Vitorino I.R."/>
            <person name="Klimek D."/>
            <person name="Calusinska M."/>
            <person name="Lobo-da-Cunha A."/>
            <person name="Vasconcelos V."/>
            <person name="Lage O.M."/>
        </authorList>
    </citation>
    <scope>NUCLEOTIDE SEQUENCE [LARGE SCALE GENOMIC DNA]</scope>
    <source>
        <strain evidence="1 2">ICT_H3.1</strain>
    </source>
</reference>
<organism evidence="1 2">
    <name type="scientific">Aporhodopirellula aestuarii</name>
    <dbReference type="NCBI Taxonomy" id="2950107"/>
    <lineage>
        <taxon>Bacteria</taxon>
        <taxon>Pseudomonadati</taxon>
        <taxon>Planctomycetota</taxon>
        <taxon>Planctomycetia</taxon>
        <taxon>Pirellulales</taxon>
        <taxon>Pirellulaceae</taxon>
        <taxon>Aporhodopirellula</taxon>
    </lineage>
</organism>
<proteinExistence type="predicted"/>
<dbReference type="Proteomes" id="UP001202961">
    <property type="component" value="Unassembled WGS sequence"/>
</dbReference>
<accession>A0ABT0U2F8</accession>
<gene>
    <name evidence="1" type="ORF">NB063_10770</name>
</gene>
<name>A0ABT0U2F8_9BACT</name>
<sequence length="178" mass="20506">MSKSTKEAPQKTADHDELYNYVFGAPRSNRLRAFAEITAQIANEDYWRLLAKVYIDSENTGQMLELYKIYFASKRPGREHMMNTDERSFLAKLPSVIPVYRGHTHRKNQGLSWTLDRNIAEWFARRFGGDPVLLIGNVNKEDVIAYFAERNEQEIVVAPEHVTISQRLKLAPTSESVC</sequence>